<feature type="compositionally biased region" description="Basic and acidic residues" evidence="1">
    <location>
        <begin position="82"/>
        <end position="95"/>
    </location>
</feature>
<dbReference type="RefSeq" id="XP_039145680.1">
    <property type="nucleotide sequence ID" value="XM_039289746.1"/>
</dbReference>
<evidence type="ECO:0000313" key="2">
    <source>
        <dbReference type="Proteomes" id="UP001515500"/>
    </source>
</evidence>
<protein>
    <submittedName>
        <fullName evidence="3">Uncharacterized protein LOC120282914</fullName>
    </submittedName>
</protein>
<dbReference type="PANTHER" id="PTHR34196:SF4">
    <property type="entry name" value="OS06G0208200 PROTEIN"/>
    <property type="match status" value="1"/>
</dbReference>
<accession>A0AB40D079</accession>
<feature type="region of interest" description="Disordered" evidence="1">
    <location>
        <begin position="82"/>
        <end position="119"/>
    </location>
</feature>
<dbReference type="AlphaFoldDB" id="A0AB40D079"/>
<evidence type="ECO:0000256" key="1">
    <source>
        <dbReference type="SAM" id="MobiDB-lite"/>
    </source>
</evidence>
<dbReference type="Proteomes" id="UP001515500">
    <property type="component" value="Chromosome 18"/>
</dbReference>
<organism evidence="2 3">
    <name type="scientific">Dioscorea cayennensis subsp. rotundata</name>
    <name type="common">White Guinea yam</name>
    <name type="synonym">Dioscorea rotundata</name>
    <dbReference type="NCBI Taxonomy" id="55577"/>
    <lineage>
        <taxon>Eukaryota</taxon>
        <taxon>Viridiplantae</taxon>
        <taxon>Streptophyta</taxon>
        <taxon>Embryophyta</taxon>
        <taxon>Tracheophyta</taxon>
        <taxon>Spermatophyta</taxon>
        <taxon>Magnoliopsida</taxon>
        <taxon>Liliopsida</taxon>
        <taxon>Dioscoreales</taxon>
        <taxon>Dioscoreaceae</taxon>
        <taxon>Dioscorea</taxon>
    </lineage>
</organism>
<reference evidence="3" key="1">
    <citation type="submission" date="2025-08" db="UniProtKB">
        <authorList>
            <consortium name="RefSeq"/>
        </authorList>
    </citation>
    <scope>IDENTIFICATION</scope>
</reference>
<dbReference type="GeneID" id="120282914"/>
<dbReference type="PANTHER" id="PTHR34196">
    <property type="entry name" value="OS02G0697700 PROTEIN"/>
    <property type="match status" value="1"/>
</dbReference>
<proteinExistence type="predicted"/>
<feature type="region of interest" description="Disordered" evidence="1">
    <location>
        <begin position="1"/>
        <end position="25"/>
    </location>
</feature>
<feature type="compositionally biased region" description="Low complexity" evidence="1">
    <location>
        <begin position="107"/>
        <end position="118"/>
    </location>
</feature>
<name>A0AB40D079_DIOCR</name>
<feature type="compositionally biased region" description="Basic and acidic residues" evidence="1">
    <location>
        <begin position="8"/>
        <end position="17"/>
    </location>
</feature>
<keyword evidence="2" id="KW-1185">Reference proteome</keyword>
<gene>
    <name evidence="3" type="primary">LOC120282914</name>
</gene>
<evidence type="ECO:0000313" key="3">
    <source>
        <dbReference type="RefSeq" id="XP_039145680.1"/>
    </source>
</evidence>
<sequence>MGPQPCFLDDKEKKINDGTEEESFEELNEEVDEELMEYGNEIKPVKHLVEPLDEDGPIKCPVLDSFPLLDQSMWKEVITDGLQKRKDPFAEREHVTQSSSKRRHHSPSSSSSSSSKSSHTNLFQVFNQCRHYSF</sequence>